<evidence type="ECO:0000256" key="7">
    <source>
        <dbReference type="ARBA" id="ARBA00023014"/>
    </source>
</evidence>
<name>A0A2D0QYX1_ICTPU</name>
<evidence type="ECO:0000313" key="12">
    <source>
        <dbReference type="RefSeq" id="XP_017323598.1"/>
    </source>
</evidence>
<accession>A0A2D0QYX1</accession>
<dbReference type="Pfam" id="PF22543">
    <property type="entry name" value="Rieske_4"/>
    <property type="match status" value="1"/>
</dbReference>
<dbReference type="OrthoDB" id="447516at2759"/>
<reference evidence="12" key="2">
    <citation type="submission" date="2025-08" db="UniProtKB">
        <authorList>
            <consortium name="RefSeq"/>
        </authorList>
    </citation>
    <scope>IDENTIFICATION</scope>
    <source>
        <tissue evidence="12">Blood</tissue>
    </source>
</reference>
<dbReference type="RefSeq" id="XP_017323598.1">
    <property type="nucleotide sequence ID" value="XM_017468109.2"/>
</dbReference>
<dbReference type="PANTHER" id="PTHR21496:SF0">
    <property type="entry name" value="RIESKE DOMAIN-CONTAINING PROTEIN"/>
    <property type="match status" value="1"/>
</dbReference>
<dbReference type="GeneID" id="108265589"/>
<evidence type="ECO:0000256" key="4">
    <source>
        <dbReference type="ARBA" id="ARBA00022737"/>
    </source>
</evidence>
<dbReference type="GO" id="GO:0051537">
    <property type="term" value="F:2 iron, 2 sulfur cluster binding"/>
    <property type="evidence" value="ECO:0007669"/>
    <property type="project" value="UniProtKB-KW"/>
</dbReference>
<dbReference type="OMA" id="SPPADWI"/>
<organism evidence="11 12">
    <name type="scientific">Ictalurus punctatus</name>
    <name type="common">Channel catfish</name>
    <name type="synonym">Silurus punctatus</name>
    <dbReference type="NCBI Taxonomy" id="7998"/>
    <lineage>
        <taxon>Eukaryota</taxon>
        <taxon>Metazoa</taxon>
        <taxon>Chordata</taxon>
        <taxon>Craniata</taxon>
        <taxon>Vertebrata</taxon>
        <taxon>Euteleostomi</taxon>
        <taxon>Actinopterygii</taxon>
        <taxon>Neopterygii</taxon>
        <taxon>Teleostei</taxon>
        <taxon>Ostariophysi</taxon>
        <taxon>Siluriformes</taxon>
        <taxon>Ictaluridae</taxon>
        <taxon>Ictalurus</taxon>
    </lineage>
</organism>
<evidence type="ECO:0000256" key="9">
    <source>
        <dbReference type="ARBA" id="ARBA00071952"/>
    </source>
</evidence>
<evidence type="ECO:0000256" key="6">
    <source>
        <dbReference type="ARBA" id="ARBA00023004"/>
    </source>
</evidence>
<protein>
    <recommendedName>
        <fullName evidence="9 10">Rieske domain-containing protein</fullName>
    </recommendedName>
</protein>
<gene>
    <name evidence="12" type="primary">LOC108265589</name>
</gene>
<evidence type="ECO:0000256" key="2">
    <source>
        <dbReference type="ARBA" id="ARBA00022714"/>
    </source>
</evidence>
<dbReference type="CDD" id="cd03467">
    <property type="entry name" value="Rieske"/>
    <property type="match status" value="1"/>
</dbReference>
<dbReference type="InterPro" id="IPR036922">
    <property type="entry name" value="Rieske_2Fe-2S_sf"/>
</dbReference>
<dbReference type="PANTHER" id="PTHR21496">
    <property type="entry name" value="FERREDOXIN-RELATED"/>
    <property type="match status" value="1"/>
</dbReference>
<proteinExistence type="predicted"/>
<dbReference type="Gene3D" id="2.102.10.10">
    <property type="entry name" value="Rieske [2Fe-2S] iron-sulphur domain"/>
    <property type="match status" value="1"/>
</dbReference>
<evidence type="ECO:0000256" key="1">
    <source>
        <dbReference type="ARBA" id="ARBA00022553"/>
    </source>
</evidence>
<dbReference type="GO" id="GO:0046872">
    <property type="term" value="F:metal ion binding"/>
    <property type="evidence" value="ECO:0007669"/>
    <property type="project" value="UniProtKB-KW"/>
</dbReference>
<evidence type="ECO:0000313" key="11">
    <source>
        <dbReference type="Proteomes" id="UP000221080"/>
    </source>
</evidence>
<reference evidence="11" key="1">
    <citation type="journal article" date="2016" name="Nat. Commun.">
        <title>The channel catfish genome sequence provides insights into the evolution of scale formation in teleosts.</title>
        <authorList>
            <person name="Liu Z."/>
            <person name="Liu S."/>
            <person name="Yao J."/>
            <person name="Bao L."/>
            <person name="Zhang J."/>
            <person name="Li Y."/>
            <person name="Jiang C."/>
            <person name="Sun L."/>
            <person name="Wang R."/>
            <person name="Zhang Y."/>
            <person name="Zhou T."/>
            <person name="Zeng Q."/>
            <person name="Fu Q."/>
            <person name="Gao S."/>
            <person name="Li N."/>
            <person name="Koren S."/>
            <person name="Jiang Y."/>
            <person name="Zimin A."/>
            <person name="Xu P."/>
            <person name="Phillippy A.M."/>
            <person name="Geng X."/>
            <person name="Song L."/>
            <person name="Sun F."/>
            <person name="Li C."/>
            <person name="Wang X."/>
            <person name="Chen A."/>
            <person name="Jin Y."/>
            <person name="Yuan Z."/>
            <person name="Yang Y."/>
            <person name="Tan S."/>
            <person name="Peatman E."/>
            <person name="Lu J."/>
            <person name="Qin Z."/>
            <person name="Dunham R."/>
            <person name="Li Z."/>
            <person name="Sonstegard T."/>
            <person name="Feng J."/>
            <person name="Danzmann R.G."/>
            <person name="Schroeder S."/>
            <person name="Scheffler B."/>
            <person name="Duke M.V."/>
            <person name="Ballard L."/>
            <person name="Kucuktas H."/>
            <person name="Kaltenboeck L."/>
            <person name="Liu H."/>
            <person name="Armbruster J."/>
            <person name="Xie Y."/>
            <person name="Kirby M.L."/>
            <person name="Tian Y."/>
            <person name="Flanagan M.E."/>
            <person name="Mu W."/>
            <person name="Waldbieser G.C."/>
        </authorList>
    </citation>
    <scope>NUCLEOTIDE SEQUENCE [LARGE SCALE GENOMIC DNA]</scope>
    <source>
        <strain evidence="11">SDA103</strain>
    </source>
</reference>
<keyword evidence="5" id="KW-0007">Acetylation</keyword>
<dbReference type="KEGG" id="ipu:108265589"/>
<comment type="cofactor">
    <cofactor evidence="8">
        <name>[2Fe-2S] cluster</name>
        <dbReference type="ChEBI" id="CHEBI:190135"/>
    </cofactor>
</comment>
<sequence>MVPERKLGVRHCRWRLAVKFRLTNKVCSVVVMSSDEGVSPTRPTHFIGQRDDVIRADRVVTSVNGRDVLVLHHQGALHALDARCYHAGGPLQNGDIEEIAGRVCIVCPWHKYKISLCDGEGVYQAVDPSVKPLKPRWCSKGVKQRVHKVTEVRGRVYITLNTSPEHLESDQYQTPKYRDTLHKNRK</sequence>
<keyword evidence="11" id="KW-1185">Reference proteome</keyword>
<feature type="domain" description="Rieske" evidence="10">
    <location>
        <begin position="45"/>
        <end position="135"/>
    </location>
</feature>
<dbReference type="PROSITE" id="PS51296">
    <property type="entry name" value="RIESKE"/>
    <property type="match status" value="1"/>
</dbReference>
<keyword evidence="7" id="KW-0411">Iron-sulfur</keyword>
<evidence type="ECO:0000259" key="10">
    <source>
        <dbReference type="PROSITE" id="PS51296"/>
    </source>
</evidence>
<keyword evidence="2" id="KW-0001">2Fe-2S</keyword>
<keyword evidence="6" id="KW-0408">Iron</keyword>
<keyword evidence="1" id="KW-0597">Phosphoprotein</keyword>
<keyword evidence="3" id="KW-0479">Metal-binding</keyword>
<dbReference type="SUPFAM" id="SSF50022">
    <property type="entry name" value="ISP domain"/>
    <property type="match status" value="1"/>
</dbReference>
<keyword evidence="4" id="KW-0677">Repeat</keyword>
<dbReference type="AlphaFoldDB" id="A0A2D0QYX1"/>
<dbReference type="FunFam" id="2.102.10.10:FF:000009">
    <property type="entry name" value="Rieske Fe-S domain containing"/>
    <property type="match status" value="1"/>
</dbReference>
<evidence type="ECO:0000256" key="3">
    <source>
        <dbReference type="ARBA" id="ARBA00022723"/>
    </source>
</evidence>
<dbReference type="InterPro" id="IPR054716">
    <property type="entry name" value="Sol_Rieske_ferrdox_dom"/>
</dbReference>
<evidence type="ECO:0000256" key="5">
    <source>
        <dbReference type="ARBA" id="ARBA00022990"/>
    </source>
</evidence>
<dbReference type="InterPro" id="IPR017941">
    <property type="entry name" value="Rieske_2Fe-2S"/>
</dbReference>
<dbReference type="Proteomes" id="UP000221080">
    <property type="component" value="Chromosome 5"/>
</dbReference>
<evidence type="ECO:0000256" key="8">
    <source>
        <dbReference type="ARBA" id="ARBA00034078"/>
    </source>
</evidence>